<sequence>MLLQNLHLLWTFFVILLSGLCKEVKVPSRTLKPPSPSDFLDKLMGRTSGYDARIRPNFKGPPVNVTCNIFINSFGSITETTMDYRLNVFLRQQWNDPRLAYKEYPDDSLDLDPSMLDSIWKPDLFFANEKGANFHEVTTDNKLLRIFQNGNVLYSIRLTLILSCPMDLKNFPMDSQMCTMQLESFGYTMNDLIFEWLDVGAVQVADDLMLPQFVLKEEKGLGYCTKYYNTGKFTCIEVKFYLERQMGYYLIQMYIPSLLTVILSWVSFWINMDAAPARVGLGITTVLTMTTQSSGSRASLPKVSYVKAIDIWMAVCLLFVFAALLEYAAVNFVSRQHKEFFRMRKKLKEQQRLRTVSQGYLLQSFGLALSTERGPEMDATPVFADLPPGLGFYEIRRRFVERAKRIDTISRALFPMTFLVFNVLYWLTYKVLRHEDLQATK</sequence>
<dbReference type="GO" id="GO:0004888">
    <property type="term" value="F:transmembrane signaling receptor activity"/>
    <property type="evidence" value="ECO:0007669"/>
    <property type="project" value="InterPro"/>
</dbReference>
<feature type="site" description="Important for obstruction of the ion pore in the closed conformation" evidence="21">
    <location>
        <position position="287"/>
    </location>
</feature>
<keyword evidence="18 24" id="KW-0407">Ion channel</keyword>
<evidence type="ECO:0000256" key="23">
    <source>
        <dbReference type="PIRSR" id="PIRSR608127-53"/>
    </source>
</evidence>
<dbReference type="FunFam" id="2.70.170.10:FF:000002">
    <property type="entry name" value="Glycine receptor alpha 1 subunit"/>
    <property type="match status" value="1"/>
</dbReference>
<evidence type="ECO:0000259" key="26">
    <source>
        <dbReference type="Pfam" id="PF02932"/>
    </source>
</evidence>
<reference evidence="27 28" key="2">
    <citation type="submission" date="2017-04" db="EMBL/GenBank/DDBJ databases">
        <title>CpG methylation of centromeres and impact of large insertions on vertebrate speciation.</title>
        <authorList>
            <person name="Ichikawa K."/>
            <person name="Yoshimura J."/>
            <person name="Morishita S."/>
        </authorList>
    </citation>
    <scope>NUCLEOTIDE SEQUENCE</scope>
    <source>
        <strain evidence="27 28">HSOK</strain>
    </source>
</reference>
<evidence type="ECO:0000256" key="19">
    <source>
        <dbReference type="ARBA" id="ARBA00024167"/>
    </source>
</evidence>
<dbReference type="SUPFAM" id="SSF63712">
    <property type="entry name" value="Nicotinic receptor ligand binding domain-like"/>
    <property type="match status" value="1"/>
</dbReference>
<dbReference type="GO" id="GO:0034707">
    <property type="term" value="C:chloride channel complex"/>
    <property type="evidence" value="ECO:0007669"/>
    <property type="project" value="UniProtKB-KW"/>
</dbReference>
<comment type="subcellular location">
    <subcellularLocation>
        <location evidence="1">Cell projection</location>
    </subcellularLocation>
    <subcellularLocation>
        <location evidence="20">Postsynaptic cell membrane</location>
        <topology evidence="20">Multi-pass membrane protein</topology>
    </subcellularLocation>
</comment>
<keyword evidence="14" id="KW-0868">Chloride</keyword>
<feature type="binding site" evidence="23">
    <location>
        <begin position="228"/>
        <end position="233"/>
    </location>
    <ligand>
        <name>strychnine</name>
        <dbReference type="ChEBI" id="CHEBI:90700"/>
        <note>antagonist</note>
    </ligand>
</feature>
<evidence type="ECO:0000256" key="20">
    <source>
        <dbReference type="ARBA" id="ARBA00034104"/>
    </source>
</evidence>
<dbReference type="InterPro" id="IPR006202">
    <property type="entry name" value="Neur_chan_lig-bd"/>
</dbReference>
<evidence type="ECO:0000256" key="24">
    <source>
        <dbReference type="RuleBase" id="RU000687"/>
    </source>
</evidence>
<dbReference type="InterPro" id="IPR008127">
    <property type="entry name" value="Glycine_rcpt_A"/>
</dbReference>
<feature type="disulfide bond" evidence="22">
    <location>
        <begin position="224"/>
        <end position="235"/>
    </location>
</feature>
<keyword evidence="16" id="KW-0966">Cell projection</keyword>
<evidence type="ECO:0000256" key="8">
    <source>
        <dbReference type="ARBA" id="ARBA00023065"/>
    </source>
</evidence>
<dbReference type="NCBIfam" id="TIGR00860">
    <property type="entry name" value="LIC"/>
    <property type="match status" value="1"/>
</dbReference>
<dbReference type="GO" id="GO:0016594">
    <property type="term" value="F:glycine binding"/>
    <property type="evidence" value="ECO:0007669"/>
    <property type="project" value="InterPro"/>
</dbReference>
<evidence type="ECO:0000256" key="17">
    <source>
        <dbReference type="ARBA" id="ARBA00023286"/>
    </source>
</evidence>
<dbReference type="Ensembl" id="ENSORLT00015008498.1">
    <property type="protein sequence ID" value="ENSORLP00015003900.1"/>
    <property type="gene ID" value="ENSORLG00015004682.1"/>
</dbReference>
<evidence type="ECO:0000256" key="7">
    <source>
        <dbReference type="ARBA" id="ARBA00023018"/>
    </source>
</evidence>
<feature type="transmembrane region" description="Helical" evidence="24">
    <location>
        <begin position="408"/>
        <end position="427"/>
    </location>
</feature>
<dbReference type="Pfam" id="PF02932">
    <property type="entry name" value="Neur_chan_memb"/>
    <property type="match status" value="1"/>
</dbReference>
<evidence type="ECO:0000256" key="12">
    <source>
        <dbReference type="ARBA" id="ARBA00023173"/>
    </source>
</evidence>
<dbReference type="InterPro" id="IPR018000">
    <property type="entry name" value="Neurotransmitter_ion_chnl_CS"/>
</dbReference>
<reference key="1">
    <citation type="journal article" date="2007" name="Nature">
        <title>The medaka draft genome and insights into vertebrate genome evolution.</title>
        <authorList>
            <person name="Kasahara M."/>
            <person name="Naruse K."/>
            <person name="Sasaki S."/>
            <person name="Nakatani Y."/>
            <person name="Qu W."/>
            <person name="Ahsan B."/>
            <person name="Yamada T."/>
            <person name="Nagayasu Y."/>
            <person name="Doi K."/>
            <person name="Kasai Y."/>
            <person name="Jindo T."/>
            <person name="Kobayashi D."/>
            <person name="Shimada A."/>
            <person name="Toyoda A."/>
            <person name="Kuroki Y."/>
            <person name="Fujiyama A."/>
            <person name="Sasaki T."/>
            <person name="Shimizu A."/>
            <person name="Asakawa S."/>
            <person name="Shimizu N."/>
            <person name="Hashimoto S."/>
            <person name="Yang J."/>
            <person name="Lee Y."/>
            <person name="Matsushima K."/>
            <person name="Sugano S."/>
            <person name="Sakaizumi M."/>
            <person name="Narita T."/>
            <person name="Ohishi K."/>
            <person name="Haga S."/>
            <person name="Ohta F."/>
            <person name="Nomoto H."/>
            <person name="Nogata K."/>
            <person name="Morishita T."/>
            <person name="Endo T."/>
            <person name="Shin-I T."/>
            <person name="Takeda H."/>
            <person name="Morishita S."/>
            <person name="Kohara Y."/>
        </authorList>
    </citation>
    <scope>NUCLEOTIDE SEQUENCE [LARGE SCALE GENOMIC DNA]</scope>
    <source>
        <strain>Hd-rR</strain>
    </source>
</reference>
<evidence type="ECO:0000259" key="25">
    <source>
        <dbReference type="Pfam" id="PF02931"/>
    </source>
</evidence>
<dbReference type="AlphaFoldDB" id="A0A3P9H7U6"/>
<evidence type="ECO:0000256" key="10">
    <source>
        <dbReference type="ARBA" id="ARBA00023157"/>
    </source>
</evidence>
<feature type="signal peptide" evidence="24">
    <location>
        <begin position="1"/>
        <end position="21"/>
    </location>
</feature>
<evidence type="ECO:0000256" key="3">
    <source>
        <dbReference type="ARBA" id="ARBA00022475"/>
    </source>
</evidence>
<keyword evidence="2 24" id="KW-0813">Transport</keyword>
<dbReference type="PRINTS" id="PR00253">
    <property type="entry name" value="GABAARECEPTR"/>
</dbReference>
<organism evidence="27 28">
    <name type="scientific">Oryzias latipes</name>
    <name type="common">Japanese rice fish</name>
    <name type="synonym">Japanese killifish</name>
    <dbReference type="NCBI Taxonomy" id="8090"/>
    <lineage>
        <taxon>Eukaryota</taxon>
        <taxon>Metazoa</taxon>
        <taxon>Chordata</taxon>
        <taxon>Craniata</taxon>
        <taxon>Vertebrata</taxon>
        <taxon>Euteleostomi</taxon>
        <taxon>Actinopterygii</taxon>
        <taxon>Neopterygii</taxon>
        <taxon>Teleostei</taxon>
        <taxon>Neoteleostei</taxon>
        <taxon>Acanthomorphata</taxon>
        <taxon>Ovalentaria</taxon>
        <taxon>Atherinomorphae</taxon>
        <taxon>Beloniformes</taxon>
        <taxon>Adrianichthyidae</taxon>
        <taxon>Oryziinae</taxon>
        <taxon>Oryzias</taxon>
    </lineage>
</organism>
<feature type="disulfide bond" evidence="22">
    <location>
        <begin position="164"/>
        <end position="178"/>
    </location>
</feature>
<evidence type="ECO:0000256" key="22">
    <source>
        <dbReference type="PIRSR" id="PIRSR608127-52"/>
    </source>
</evidence>
<dbReference type="Gene3D" id="2.70.170.10">
    <property type="entry name" value="Neurotransmitter-gated ion-channel ligand-binding domain"/>
    <property type="match status" value="1"/>
</dbReference>
<keyword evidence="17" id="KW-1071">Ligand-gated ion channel</keyword>
<evidence type="ECO:0000256" key="9">
    <source>
        <dbReference type="ARBA" id="ARBA00023136"/>
    </source>
</evidence>
<evidence type="ECO:0000313" key="28">
    <source>
        <dbReference type="Proteomes" id="UP000265200"/>
    </source>
</evidence>
<dbReference type="InterPro" id="IPR036719">
    <property type="entry name" value="Neuro-gated_channel_TM_sf"/>
</dbReference>
<comment type="similarity">
    <text evidence="24">Belongs to the ligand-gated ion channel (TC 1.A.9) family.</text>
</comment>
<evidence type="ECO:0000256" key="18">
    <source>
        <dbReference type="ARBA" id="ARBA00023303"/>
    </source>
</evidence>
<keyword evidence="9 24" id="KW-0472">Membrane</keyword>
<keyword evidence="12" id="KW-0869">Chloride channel</keyword>
<feature type="domain" description="Neurotransmitter-gated ion-channel ligand-binding" evidence="25">
    <location>
        <begin position="41"/>
        <end position="246"/>
    </location>
</feature>
<keyword evidence="8 24" id="KW-0406">Ion transport</keyword>
<dbReference type="Proteomes" id="UP000265200">
    <property type="component" value="Chromosome 14"/>
</dbReference>
<dbReference type="GO" id="GO:0042995">
    <property type="term" value="C:cell projection"/>
    <property type="evidence" value="ECO:0007669"/>
    <property type="project" value="UniProtKB-SubCell"/>
</dbReference>
<evidence type="ECO:0000256" key="15">
    <source>
        <dbReference type="ARBA" id="ARBA00023257"/>
    </source>
</evidence>
<evidence type="ECO:0000256" key="16">
    <source>
        <dbReference type="ARBA" id="ARBA00023273"/>
    </source>
</evidence>
<reference evidence="27" key="4">
    <citation type="submission" date="2025-09" db="UniProtKB">
        <authorList>
            <consortium name="Ensembl"/>
        </authorList>
    </citation>
    <scope>IDENTIFICATION</scope>
    <source>
        <strain evidence="27">HSOK</strain>
    </source>
</reference>
<keyword evidence="13" id="KW-0325">Glycoprotein</keyword>
<comment type="catalytic activity">
    <reaction evidence="19">
        <text>chloride(in) = chloride(out)</text>
        <dbReference type="Rhea" id="RHEA:29823"/>
        <dbReference type="ChEBI" id="CHEBI:17996"/>
    </reaction>
</comment>
<dbReference type="Gene3D" id="1.20.58.390">
    <property type="entry name" value="Neurotransmitter-gated ion-channel transmembrane domain"/>
    <property type="match status" value="1"/>
</dbReference>
<proteinExistence type="inferred from homology"/>
<dbReference type="CDD" id="cd19060">
    <property type="entry name" value="LGIC_TM_GlyR_alpha"/>
    <property type="match status" value="1"/>
</dbReference>
<dbReference type="FunFam" id="1.20.58.390:FF:000003">
    <property type="entry name" value="Glycine receptor alpha 2 subunit"/>
    <property type="match status" value="1"/>
</dbReference>
<dbReference type="PROSITE" id="PS00236">
    <property type="entry name" value="NEUROTR_ION_CHANNEL"/>
    <property type="match status" value="1"/>
</dbReference>
<keyword evidence="6 24" id="KW-1133">Transmembrane helix</keyword>
<keyword evidence="5 24" id="KW-0732">Signal</keyword>
<keyword evidence="4 24" id="KW-0812">Transmembrane</keyword>
<dbReference type="PANTHER" id="PTHR18945">
    <property type="entry name" value="NEUROTRANSMITTER GATED ION CHANNEL"/>
    <property type="match status" value="1"/>
</dbReference>
<evidence type="ECO:0000256" key="21">
    <source>
        <dbReference type="PIRSR" id="PIRSR608127-51"/>
    </source>
</evidence>
<keyword evidence="10 22" id="KW-1015">Disulfide bond</keyword>
<evidence type="ECO:0000256" key="14">
    <source>
        <dbReference type="ARBA" id="ARBA00023214"/>
    </source>
</evidence>
<dbReference type="Pfam" id="PF02931">
    <property type="entry name" value="Neur_chan_LBD"/>
    <property type="match status" value="1"/>
</dbReference>
<dbReference type="SUPFAM" id="SSF90112">
    <property type="entry name" value="Neurotransmitter-gated ion-channel transmembrane pore"/>
    <property type="match status" value="1"/>
</dbReference>
<dbReference type="PRINTS" id="PR00252">
    <property type="entry name" value="NRIONCHANNEL"/>
</dbReference>
<keyword evidence="7" id="KW-0770">Synapse</keyword>
<keyword evidence="15" id="KW-0628">Postsynaptic cell membrane</keyword>
<feature type="domain" description="Neurotransmitter-gated ion-channel transmembrane" evidence="26">
    <location>
        <begin position="253"/>
        <end position="349"/>
    </location>
</feature>
<keyword evidence="11" id="KW-0675">Receptor</keyword>
<evidence type="ECO:0000256" key="2">
    <source>
        <dbReference type="ARBA" id="ARBA00022448"/>
    </source>
</evidence>
<dbReference type="GO" id="GO:0022824">
    <property type="term" value="F:transmitter-gated monoatomic ion channel activity"/>
    <property type="evidence" value="ECO:0007669"/>
    <property type="project" value="InterPro"/>
</dbReference>
<feature type="transmembrane region" description="Helical" evidence="24">
    <location>
        <begin position="311"/>
        <end position="334"/>
    </location>
</feature>
<reference evidence="27" key="3">
    <citation type="submission" date="2025-08" db="UniProtKB">
        <authorList>
            <consortium name="Ensembl"/>
        </authorList>
    </citation>
    <scope>IDENTIFICATION</scope>
    <source>
        <strain evidence="27">HSOK</strain>
    </source>
</reference>
<evidence type="ECO:0000256" key="13">
    <source>
        <dbReference type="ARBA" id="ARBA00023180"/>
    </source>
</evidence>
<feature type="transmembrane region" description="Helical" evidence="24">
    <location>
        <begin position="275"/>
        <end position="291"/>
    </location>
</feature>
<dbReference type="PRINTS" id="PR01673">
    <property type="entry name" value="GLYRALPHA"/>
</dbReference>
<dbReference type="GO" id="GO:0045211">
    <property type="term" value="C:postsynaptic membrane"/>
    <property type="evidence" value="ECO:0007669"/>
    <property type="project" value="UniProtKB-SubCell"/>
</dbReference>
<feature type="chain" id="PRO_5022272628" evidence="24">
    <location>
        <begin position="22"/>
        <end position="441"/>
    </location>
</feature>
<evidence type="ECO:0000313" key="27">
    <source>
        <dbReference type="Ensembl" id="ENSORLP00015003900.1"/>
    </source>
</evidence>
<name>A0A3P9H7U6_ORYLA</name>
<protein>
    <submittedName>
        <fullName evidence="27">Glycine receptor, alpha 4b</fullName>
    </submittedName>
</protein>
<feature type="transmembrane region" description="Helical" evidence="24">
    <location>
        <begin position="246"/>
        <end position="268"/>
    </location>
</feature>
<evidence type="ECO:0000256" key="5">
    <source>
        <dbReference type="ARBA" id="ARBA00022729"/>
    </source>
</evidence>
<dbReference type="InterPro" id="IPR006028">
    <property type="entry name" value="GABAA/Glycine_rcpt"/>
</dbReference>
<keyword evidence="3" id="KW-1003">Cell membrane</keyword>
<evidence type="ECO:0000256" key="4">
    <source>
        <dbReference type="ARBA" id="ARBA00022692"/>
    </source>
</evidence>
<evidence type="ECO:0000256" key="6">
    <source>
        <dbReference type="ARBA" id="ARBA00022989"/>
    </source>
</evidence>
<evidence type="ECO:0000256" key="11">
    <source>
        <dbReference type="ARBA" id="ARBA00023170"/>
    </source>
</evidence>
<accession>A0A3P9H7U6</accession>
<dbReference type="GO" id="GO:0005254">
    <property type="term" value="F:chloride channel activity"/>
    <property type="evidence" value="ECO:0007669"/>
    <property type="project" value="UniProtKB-KW"/>
</dbReference>
<dbReference type="InterPro" id="IPR006029">
    <property type="entry name" value="Neurotrans-gated_channel_TM"/>
</dbReference>
<dbReference type="InterPro" id="IPR038050">
    <property type="entry name" value="Neuro_actylchol_rec"/>
</dbReference>
<dbReference type="InterPro" id="IPR006201">
    <property type="entry name" value="Neur_channel"/>
</dbReference>
<evidence type="ECO:0000256" key="1">
    <source>
        <dbReference type="ARBA" id="ARBA00004316"/>
    </source>
</evidence>
<dbReference type="InterPro" id="IPR036734">
    <property type="entry name" value="Neur_chan_lig-bd_sf"/>
</dbReference>